<reference evidence="1 2" key="1">
    <citation type="submission" date="2023-08" db="EMBL/GenBank/DDBJ databases">
        <title>A Necator americanus chromosomal reference genome.</title>
        <authorList>
            <person name="Ilik V."/>
            <person name="Petrzelkova K.J."/>
            <person name="Pardy F."/>
            <person name="Fuh T."/>
            <person name="Niatou-Singa F.S."/>
            <person name="Gouil Q."/>
            <person name="Baker L."/>
            <person name="Ritchie M.E."/>
            <person name="Jex A.R."/>
            <person name="Gazzola D."/>
            <person name="Li H."/>
            <person name="Toshio Fujiwara R."/>
            <person name="Zhan B."/>
            <person name="Aroian R.V."/>
            <person name="Pafco B."/>
            <person name="Schwarz E.M."/>
        </authorList>
    </citation>
    <scope>NUCLEOTIDE SEQUENCE [LARGE SCALE GENOMIC DNA]</scope>
    <source>
        <strain evidence="1 2">Aroian</strain>
        <tissue evidence="1">Whole animal</tissue>
    </source>
</reference>
<evidence type="ECO:0000313" key="1">
    <source>
        <dbReference type="EMBL" id="KAK6749986.1"/>
    </source>
</evidence>
<protein>
    <submittedName>
        <fullName evidence="1">Uncharacterized protein</fullName>
    </submittedName>
</protein>
<accession>A0ABR1DJ63</accession>
<proteinExistence type="predicted"/>
<evidence type="ECO:0000313" key="2">
    <source>
        <dbReference type="Proteomes" id="UP001303046"/>
    </source>
</evidence>
<dbReference type="EMBL" id="JAVFWL010000004">
    <property type="protein sequence ID" value="KAK6749986.1"/>
    <property type="molecule type" value="Genomic_DNA"/>
</dbReference>
<gene>
    <name evidence="1" type="primary">Necator_chrIV.g15454</name>
    <name evidence="1" type="ORF">RB195_002159</name>
</gene>
<comment type="caution">
    <text evidence="1">The sequence shown here is derived from an EMBL/GenBank/DDBJ whole genome shotgun (WGS) entry which is preliminary data.</text>
</comment>
<name>A0ABR1DJ63_NECAM</name>
<keyword evidence="2" id="KW-1185">Reference proteome</keyword>
<organism evidence="1 2">
    <name type="scientific">Necator americanus</name>
    <name type="common">Human hookworm</name>
    <dbReference type="NCBI Taxonomy" id="51031"/>
    <lineage>
        <taxon>Eukaryota</taxon>
        <taxon>Metazoa</taxon>
        <taxon>Ecdysozoa</taxon>
        <taxon>Nematoda</taxon>
        <taxon>Chromadorea</taxon>
        <taxon>Rhabditida</taxon>
        <taxon>Rhabditina</taxon>
        <taxon>Rhabditomorpha</taxon>
        <taxon>Strongyloidea</taxon>
        <taxon>Ancylostomatidae</taxon>
        <taxon>Bunostominae</taxon>
        <taxon>Necator</taxon>
    </lineage>
</organism>
<sequence>MVKEFGSTSSRCACVRLRDRRGRKLWIVSAQAPREIAEINSNDAFYDEVIALVSEMPSQQVVIVGIVANAKMVLEQQS</sequence>
<dbReference type="Proteomes" id="UP001303046">
    <property type="component" value="Unassembled WGS sequence"/>
</dbReference>